<comment type="cofactor">
    <cofactor evidence="5">
        <name>Mg(2+)</name>
        <dbReference type="ChEBI" id="CHEBI:18420"/>
    </cofactor>
    <cofactor evidence="5">
        <name>Mn(2+)</name>
        <dbReference type="ChEBI" id="CHEBI:29035"/>
    </cofactor>
    <text evidence="5">Mg(2+). Can also accept Mn(2+).</text>
</comment>
<comment type="function">
    <text evidence="5">Catalyzes the formation of acetyl phosphate from acetate and ATP. Can also catalyze the reverse reaction.</text>
</comment>
<evidence type="ECO:0000256" key="3">
    <source>
        <dbReference type="ARBA" id="ARBA00022777"/>
    </source>
</evidence>
<feature type="site" description="Transition state stabilizer" evidence="5">
    <location>
        <position position="179"/>
    </location>
</feature>
<keyword evidence="4 5" id="KW-0067">ATP-binding</keyword>
<comment type="caution">
    <text evidence="5">Lacks conserved residue(s) required for the propagation of feature annotation.</text>
</comment>
<dbReference type="EMBL" id="FTNC01000002">
    <property type="protein sequence ID" value="SIQ19756.1"/>
    <property type="molecule type" value="Genomic_DNA"/>
</dbReference>
<keyword evidence="5" id="KW-0963">Cytoplasm</keyword>
<keyword evidence="8" id="KW-1185">Reference proteome</keyword>
<dbReference type="GO" id="GO:0005524">
    <property type="term" value="F:ATP binding"/>
    <property type="evidence" value="ECO:0007669"/>
    <property type="project" value="UniProtKB-KW"/>
</dbReference>
<name>A0A1N6QTU8_9FIRM</name>
<dbReference type="PANTHER" id="PTHR21060:SF15">
    <property type="entry name" value="ACETATE KINASE-RELATED"/>
    <property type="match status" value="1"/>
</dbReference>
<dbReference type="AlphaFoldDB" id="A0A1N6QTU8"/>
<dbReference type="Proteomes" id="UP000185669">
    <property type="component" value="Unassembled WGS sequence"/>
</dbReference>
<feature type="binding site" evidence="5">
    <location>
        <begin position="282"/>
        <end position="284"/>
    </location>
    <ligand>
        <name>ATP</name>
        <dbReference type="ChEBI" id="CHEBI:30616"/>
    </ligand>
</feature>
<feature type="site" description="Transition state stabilizer" evidence="5">
    <location>
        <position position="240"/>
    </location>
</feature>
<keyword evidence="2 5" id="KW-0547">Nucleotide-binding</keyword>
<organism evidence="7 8">
    <name type="scientific">Halanaerobium kushneri</name>
    <dbReference type="NCBI Taxonomy" id="56779"/>
    <lineage>
        <taxon>Bacteria</taxon>
        <taxon>Bacillati</taxon>
        <taxon>Bacillota</taxon>
        <taxon>Clostridia</taxon>
        <taxon>Halanaerobiales</taxon>
        <taxon>Halanaerobiaceae</taxon>
        <taxon>Halanaerobium</taxon>
    </lineage>
</organism>
<keyword evidence="3 5" id="KW-0418">Kinase</keyword>
<dbReference type="GO" id="GO:0000287">
    <property type="term" value="F:magnesium ion binding"/>
    <property type="evidence" value="ECO:0007669"/>
    <property type="project" value="UniProtKB-UniRule"/>
</dbReference>
<evidence type="ECO:0000313" key="8">
    <source>
        <dbReference type="Proteomes" id="UP000185669"/>
    </source>
</evidence>
<reference evidence="8" key="1">
    <citation type="submission" date="2017-01" db="EMBL/GenBank/DDBJ databases">
        <authorList>
            <person name="Varghese N."/>
            <person name="Submissions S."/>
        </authorList>
    </citation>
    <scope>NUCLEOTIDE SEQUENCE [LARGE SCALE GENOMIC DNA]</scope>
    <source>
        <strain evidence="8">ATCC 700103</strain>
    </source>
</reference>
<comment type="subcellular location">
    <subcellularLocation>
        <location evidence="5">Cytoplasm</location>
    </subcellularLocation>
</comment>
<dbReference type="GO" id="GO:0005737">
    <property type="term" value="C:cytoplasm"/>
    <property type="evidence" value="ECO:0007669"/>
    <property type="project" value="UniProtKB-SubCell"/>
</dbReference>
<accession>A0A1N6QTU8</accession>
<feature type="binding site" evidence="5">
    <location>
        <position position="14"/>
    </location>
    <ligand>
        <name>ATP</name>
        <dbReference type="ChEBI" id="CHEBI:30616"/>
    </ligand>
</feature>
<feature type="binding site" evidence="5">
    <location>
        <position position="383"/>
    </location>
    <ligand>
        <name>Mg(2+)</name>
        <dbReference type="ChEBI" id="CHEBI:18420"/>
    </ligand>
</feature>
<keyword evidence="5" id="KW-0460">Magnesium</keyword>
<dbReference type="InterPro" id="IPR000890">
    <property type="entry name" value="Aliphatic_acid_kin_short-chain"/>
</dbReference>
<feature type="binding site" evidence="5">
    <location>
        <position position="7"/>
    </location>
    <ligand>
        <name>Mg(2+)</name>
        <dbReference type="ChEBI" id="CHEBI:18420"/>
    </ligand>
</feature>
<gene>
    <name evidence="5" type="primary">ackA</name>
    <name evidence="7" type="ORF">SAMN05421834_10257</name>
</gene>
<evidence type="ECO:0000256" key="5">
    <source>
        <dbReference type="HAMAP-Rule" id="MF_00020"/>
    </source>
</evidence>
<feature type="active site" description="Proton donor/acceptor" evidence="5">
    <location>
        <position position="147"/>
    </location>
</feature>
<dbReference type="GO" id="GO:0006083">
    <property type="term" value="P:acetate metabolic process"/>
    <property type="evidence" value="ECO:0007669"/>
    <property type="project" value="TreeGrafter"/>
</dbReference>
<evidence type="ECO:0000256" key="6">
    <source>
        <dbReference type="RuleBase" id="RU003835"/>
    </source>
</evidence>
<evidence type="ECO:0000313" key="7">
    <source>
        <dbReference type="EMBL" id="SIQ19756.1"/>
    </source>
</evidence>
<dbReference type="CDD" id="cd24010">
    <property type="entry name" value="ASKHA_NBD_AcK_PK"/>
    <property type="match status" value="1"/>
</dbReference>
<dbReference type="InterPro" id="IPR043129">
    <property type="entry name" value="ATPase_NBD"/>
</dbReference>
<dbReference type="PIRSF" id="PIRSF000722">
    <property type="entry name" value="Acetate_prop_kin"/>
    <property type="match status" value="1"/>
</dbReference>
<dbReference type="SUPFAM" id="SSF53067">
    <property type="entry name" value="Actin-like ATPase domain"/>
    <property type="match status" value="2"/>
</dbReference>
<dbReference type="HAMAP" id="MF_00020">
    <property type="entry name" value="Acetate_kinase"/>
    <property type="match status" value="1"/>
</dbReference>
<dbReference type="Gene3D" id="3.30.420.40">
    <property type="match status" value="2"/>
</dbReference>
<dbReference type="Pfam" id="PF00871">
    <property type="entry name" value="Acetate_kinase"/>
    <property type="match status" value="1"/>
</dbReference>
<evidence type="ECO:0000256" key="1">
    <source>
        <dbReference type="ARBA" id="ARBA00022679"/>
    </source>
</evidence>
<comment type="subunit">
    <text evidence="5">Homodimer.</text>
</comment>
<protein>
    <recommendedName>
        <fullName evidence="5">Acetate kinase</fullName>
        <ecNumber evidence="5">2.7.2.1</ecNumber>
    </recommendedName>
    <alternativeName>
        <fullName evidence="5">Acetokinase</fullName>
    </alternativeName>
</protein>
<dbReference type="OrthoDB" id="9802453at2"/>
<comment type="pathway">
    <text evidence="5">Metabolic intermediate biosynthesis; acetyl-CoA biosynthesis; acetyl-CoA from acetate: step 1/2.</text>
</comment>
<feature type="binding site" evidence="5">
    <location>
        <position position="90"/>
    </location>
    <ligand>
        <name>substrate</name>
    </ligand>
</feature>
<dbReference type="PANTHER" id="PTHR21060">
    <property type="entry name" value="ACETATE KINASE"/>
    <property type="match status" value="1"/>
</dbReference>
<dbReference type="EC" id="2.7.2.1" evidence="5"/>
<comment type="catalytic activity">
    <reaction evidence="5">
        <text>acetate + ATP = acetyl phosphate + ADP</text>
        <dbReference type="Rhea" id="RHEA:11352"/>
        <dbReference type="ChEBI" id="CHEBI:22191"/>
        <dbReference type="ChEBI" id="CHEBI:30089"/>
        <dbReference type="ChEBI" id="CHEBI:30616"/>
        <dbReference type="ChEBI" id="CHEBI:456216"/>
        <dbReference type="EC" id="2.7.2.1"/>
    </reaction>
</comment>
<evidence type="ECO:0000256" key="4">
    <source>
        <dbReference type="ARBA" id="ARBA00022840"/>
    </source>
</evidence>
<dbReference type="GO" id="GO:0006085">
    <property type="term" value="P:acetyl-CoA biosynthetic process"/>
    <property type="evidence" value="ECO:0007669"/>
    <property type="project" value="UniProtKB-UniRule"/>
</dbReference>
<proteinExistence type="inferred from homology"/>
<dbReference type="STRING" id="56779.SAMN05421834_10257"/>
<keyword evidence="5" id="KW-0479">Metal-binding</keyword>
<evidence type="ECO:0000256" key="2">
    <source>
        <dbReference type="ARBA" id="ARBA00022741"/>
    </source>
</evidence>
<feature type="binding site" evidence="5">
    <location>
        <begin position="330"/>
        <end position="334"/>
    </location>
    <ligand>
        <name>ATP</name>
        <dbReference type="ChEBI" id="CHEBI:30616"/>
    </ligand>
</feature>
<dbReference type="InterPro" id="IPR004372">
    <property type="entry name" value="Ac/propionate_kinase"/>
</dbReference>
<sequence>MKIFVLNSGGSSVKFKILKMPAEEEIASGKVEKLGSKDAIFHLNYDNDSLKEILEIKNHGEAINHILETLIKPEIKVLNKYQEIDVVGHRVVHAGENFTGSVMIDQKVMDTIRDSFDLAPLHNPPNLKGIEIFKEILPETPMVAVFDNAFHAEIPDYVRTYAIPYKYYKKYSVRRYGFHGITFDYMTDRAAEILQKDKNDLKLFSLMLGSGCTANAFKDGKSYEVSTGFTPLEGLVQSTRSGDVDPAAILYLMRKEDLSVDEMDRILNKESGWKGISEISSDFRKIVEAYEDGNKMAELAIKTAVHRAQKYLGAYTAVMGGLDAVVFAGGVGENSVLLREKICSNLEHLNIKIDKKANQDLKGEGIISAEDSEVKIVVVNTDEEVVIARESYNKVV</sequence>
<dbReference type="UniPathway" id="UPA00340">
    <property type="reaction ID" value="UER00458"/>
</dbReference>
<dbReference type="RefSeq" id="WP_076543732.1">
    <property type="nucleotide sequence ID" value="NZ_FTNC01000002.1"/>
</dbReference>
<keyword evidence="1 5" id="KW-0808">Transferase</keyword>
<comment type="similarity">
    <text evidence="5 6">Belongs to the acetokinase family.</text>
</comment>
<dbReference type="PRINTS" id="PR00471">
    <property type="entry name" value="ACETATEKNASE"/>
</dbReference>
<dbReference type="GO" id="GO:0008776">
    <property type="term" value="F:acetate kinase activity"/>
    <property type="evidence" value="ECO:0007669"/>
    <property type="project" value="UniProtKB-UniRule"/>
</dbReference>
<dbReference type="NCBIfam" id="TIGR00016">
    <property type="entry name" value="ackA"/>
    <property type="match status" value="1"/>
</dbReference>